<name>A0ABQ8JAM4_DERPT</name>
<sequence>MSQLKSIDLGFAEPFTDKWLSKSKYFPSKIGGNPSFLVLNPILGYDQLHCQKCQRTMRFILQLYAPIESNEEAFHRHLFVFGCGRQEQCANQFLVFRCQLPRINQFYSSDPPDYDQDRVDYDPNPVKFCQSLCPICGIHAIKRCSQCLKVSYCSREHQIAHWKKGGHKNKCQQNDQETNDSDVRYEDIVFPEYEIIIEETCETEKQPDEQDDIREEMEMKKYQEYLLQNQPSCQNENIEQYLPENECNEQEQQTFDRFRQAIRRDEVIRYNSDWQQQKTELIDHILWISNSNRITDVPKCENCGSKRRFEFQIMPNLLNKIQLSKNDHMDWGTLLVFRFKQNFICNLFQEQSTKKMNLFAKPLYIYYNSRLLSEATIFFIIITLIRFLLPLIIVWRTDSFWIKESSYREMPDIDFKKNFILLLNVQTIADQDEQTIGFSTIDAINRILDNDEYLIPINIAQYEYDYDNDHRYDELKLILDIPVDLNQNYVRGFRLLTFFQYRLSERIHLEMESLADLIVNDHNPGQYVRIEGHLELVQRKPFHHRGYEFGFNHSIIPLDEKIHLENILLQYSRRKYFTRIKVDYKHWQSYQSILNAKTKHPFRLEMTIYYQDQLFRYNTGFWYLIKWALVQYLAVFIIIDYFIHWIQCLVFDGYLVATIPRIQDVVIMNIFKNLYFALIFALVIIDSIQTAKNKRHRSSDLIKISRKRNIFGGKIINKPVYEAKYIAAIVHVGPCCNYQQFPESNIKIYCTGIIINQNYVLTSADCILKNHIDIEQFIVIFNIDPVVKWTMYVKDNNSPIHYSSIRSYKLHEKYKTSSPSEYNLAMLHLNNPIDFEKSKTKQAPLPFISHFRPYCQEFNEVDLSDVYLDRCTFYGYGLNKDESETDKSGKLKNFVLSLSEADICRHYDSNFNAQLCVCAVHNNSFSKDEKYRGFIEGDYGGPLICTVDDVQKGIDNFKALVIGIASVSVMLPRAEDDKFRLVYYFSSTRYFGDWIDYNSELIE</sequence>
<dbReference type="SUPFAM" id="SSF50494">
    <property type="entry name" value="Trypsin-like serine proteases"/>
    <property type="match status" value="1"/>
</dbReference>
<dbReference type="InterPro" id="IPR001254">
    <property type="entry name" value="Trypsin_dom"/>
</dbReference>
<dbReference type="Pfam" id="PF10149">
    <property type="entry name" value="TM231"/>
    <property type="match status" value="1"/>
</dbReference>
<organism evidence="8 9">
    <name type="scientific">Dermatophagoides pteronyssinus</name>
    <name type="common">European house dust mite</name>
    <dbReference type="NCBI Taxonomy" id="6956"/>
    <lineage>
        <taxon>Eukaryota</taxon>
        <taxon>Metazoa</taxon>
        <taxon>Ecdysozoa</taxon>
        <taxon>Arthropoda</taxon>
        <taxon>Chelicerata</taxon>
        <taxon>Arachnida</taxon>
        <taxon>Acari</taxon>
        <taxon>Acariformes</taxon>
        <taxon>Sarcoptiformes</taxon>
        <taxon>Astigmata</taxon>
        <taxon>Psoroptidia</taxon>
        <taxon>Analgoidea</taxon>
        <taxon>Pyroglyphidae</taxon>
        <taxon>Dermatophagoidinae</taxon>
        <taxon>Dermatophagoides</taxon>
    </lineage>
</organism>
<dbReference type="SMART" id="SM00020">
    <property type="entry name" value="Tryp_SPc"/>
    <property type="match status" value="1"/>
</dbReference>
<keyword evidence="9" id="KW-1185">Reference proteome</keyword>
<keyword evidence="1" id="KW-0479">Metal-binding</keyword>
<evidence type="ECO:0000256" key="1">
    <source>
        <dbReference type="ARBA" id="ARBA00022723"/>
    </source>
</evidence>
<feature type="domain" description="MYND-type" evidence="7">
    <location>
        <begin position="133"/>
        <end position="171"/>
    </location>
</feature>
<dbReference type="SUPFAM" id="SSF144232">
    <property type="entry name" value="HIT/MYND zinc finger-like"/>
    <property type="match status" value="1"/>
</dbReference>
<keyword evidence="2 4" id="KW-0863">Zinc-finger</keyword>
<dbReference type="InterPro" id="IPR043504">
    <property type="entry name" value="Peptidase_S1_PA_chymotrypsin"/>
</dbReference>
<keyword evidence="5" id="KW-0812">Transmembrane</keyword>
<evidence type="ECO:0000256" key="3">
    <source>
        <dbReference type="ARBA" id="ARBA00022833"/>
    </source>
</evidence>
<protein>
    <submittedName>
        <fullName evidence="8">Programmed cell death protein 2</fullName>
    </submittedName>
</protein>
<reference evidence="8 9" key="2">
    <citation type="journal article" date="2022" name="Mol. Biol. Evol.">
        <title>Comparative Genomics Reveals Insights into the Divergent Evolution of Astigmatic Mites and Household Pest Adaptations.</title>
        <authorList>
            <person name="Xiong Q."/>
            <person name="Wan A.T."/>
            <person name="Liu X."/>
            <person name="Fung C.S."/>
            <person name="Xiao X."/>
            <person name="Malainual N."/>
            <person name="Hou J."/>
            <person name="Wang L."/>
            <person name="Wang M."/>
            <person name="Yang K.Y."/>
            <person name="Cui Y."/>
            <person name="Leung E.L."/>
            <person name="Nong W."/>
            <person name="Shin S.K."/>
            <person name="Au S.W."/>
            <person name="Jeong K.Y."/>
            <person name="Chew F.T."/>
            <person name="Hui J.H."/>
            <person name="Leung T.F."/>
            <person name="Tungtrongchitr A."/>
            <person name="Zhong N."/>
            <person name="Liu Z."/>
            <person name="Tsui S.K."/>
        </authorList>
    </citation>
    <scope>NUCLEOTIDE SEQUENCE [LARGE SCALE GENOMIC DNA]</scope>
    <source>
        <strain evidence="8">Derp</strain>
    </source>
</reference>
<dbReference type="PROSITE" id="PS50865">
    <property type="entry name" value="ZF_MYND_2"/>
    <property type="match status" value="1"/>
</dbReference>
<dbReference type="Gene3D" id="2.40.10.10">
    <property type="entry name" value="Trypsin-like serine proteases"/>
    <property type="match status" value="1"/>
</dbReference>
<feature type="transmembrane region" description="Helical" evidence="5">
    <location>
        <begin position="666"/>
        <end position="685"/>
    </location>
</feature>
<dbReference type="InterPro" id="IPR019306">
    <property type="entry name" value="TMEM231"/>
</dbReference>
<dbReference type="InterPro" id="IPR009003">
    <property type="entry name" value="Peptidase_S1_PA"/>
</dbReference>
<evidence type="ECO:0000313" key="9">
    <source>
        <dbReference type="Proteomes" id="UP000887458"/>
    </source>
</evidence>
<reference evidence="8 9" key="1">
    <citation type="journal article" date="2018" name="J. Allergy Clin. Immunol.">
        <title>High-quality assembly of Dermatophagoides pteronyssinus genome and transcriptome reveals a wide range of novel allergens.</title>
        <authorList>
            <person name="Liu X.Y."/>
            <person name="Yang K.Y."/>
            <person name="Wang M.Q."/>
            <person name="Kwok J.S."/>
            <person name="Zeng X."/>
            <person name="Yang Z."/>
            <person name="Xiao X.J."/>
            <person name="Lau C.P."/>
            <person name="Li Y."/>
            <person name="Huang Z.M."/>
            <person name="Ba J.G."/>
            <person name="Yim A.K."/>
            <person name="Ouyang C.Y."/>
            <person name="Ngai S.M."/>
            <person name="Chan T.F."/>
            <person name="Leung E.L."/>
            <person name="Liu L."/>
            <person name="Liu Z.G."/>
            <person name="Tsui S.K."/>
        </authorList>
    </citation>
    <scope>NUCLEOTIDE SEQUENCE [LARGE SCALE GENOMIC DNA]</scope>
    <source>
        <strain evidence="8">Derp</strain>
    </source>
</reference>
<feature type="transmembrane region" description="Helical" evidence="5">
    <location>
        <begin position="375"/>
        <end position="395"/>
    </location>
</feature>
<dbReference type="PANTHER" id="PTHR12298">
    <property type="entry name" value="PCDC2 PROGRAMMED CELL DEATH PROTEIN 2 -RELATED"/>
    <property type="match status" value="1"/>
</dbReference>
<dbReference type="Pfam" id="PF00089">
    <property type="entry name" value="Trypsin"/>
    <property type="match status" value="1"/>
</dbReference>
<accession>A0ABQ8JAM4</accession>
<keyword evidence="5" id="KW-0472">Membrane</keyword>
<evidence type="ECO:0000313" key="8">
    <source>
        <dbReference type="EMBL" id="KAH9419614.1"/>
    </source>
</evidence>
<feature type="domain" description="Peptidase S1" evidence="6">
    <location>
        <begin position="710"/>
        <end position="1000"/>
    </location>
</feature>
<gene>
    <name evidence="8" type="primary">PDCD2</name>
    <name evidence="8" type="ORF">DERP_009672</name>
</gene>
<proteinExistence type="predicted"/>
<dbReference type="PANTHER" id="PTHR12298:SF4">
    <property type="entry name" value="PROGRAMMED CELL DEATH PROTEIN 2"/>
    <property type="match status" value="1"/>
</dbReference>
<evidence type="ECO:0000259" key="6">
    <source>
        <dbReference type="PROSITE" id="PS50240"/>
    </source>
</evidence>
<dbReference type="EMBL" id="NJHN03000058">
    <property type="protein sequence ID" value="KAH9419614.1"/>
    <property type="molecule type" value="Genomic_DNA"/>
</dbReference>
<evidence type="ECO:0000256" key="4">
    <source>
        <dbReference type="PROSITE-ProRule" id="PRU00134"/>
    </source>
</evidence>
<keyword evidence="5" id="KW-1133">Transmembrane helix</keyword>
<comment type="caution">
    <text evidence="8">The sequence shown here is derived from an EMBL/GenBank/DDBJ whole genome shotgun (WGS) entry which is preliminary data.</text>
</comment>
<keyword evidence="3" id="KW-0862">Zinc</keyword>
<evidence type="ECO:0000256" key="2">
    <source>
        <dbReference type="ARBA" id="ARBA00022771"/>
    </source>
</evidence>
<dbReference type="Gene3D" id="6.10.140.2220">
    <property type="match status" value="1"/>
</dbReference>
<feature type="transmembrane region" description="Helical" evidence="5">
    <location>
        <begin position="621"/>
        <end position="646"/>
    </location>
</feature>
<dbReference type="Proteomes" id="UP000887458">
    <property type="component" value="Unassembled WGS sequence"/>
</dbReference>
<evidence type="ECO:0000256" key="5">
    <source>
        <dbReference type="SAM" id="Phobius"/>
    </source>
</evidence>
<dbReference type="InterPro" id="IPR002893">
    <property type="entry name" value="Znf_MYND"/>
</dbReference>
<evidence type="ECO:0000259" key="7">
    <source>
        <dbReference type="PROSITE" id="PS50865"/>
    </source>
</evidence>
<dbReference type="PROSITE" id="PS50240">
    <property type="entry name" value="TRYPSIN_DOM"/>
    <property type="match status" value="1"/>
</dbReference>
<dbReference type="InterPro" id="IPR007320">
    <property type="entry name" value="PDCD2_C"/>
</dbReference>
<dbReference type="Pfam" id="PF04194">
    <property type="entry name" value="PDCD2_C"/>
    <property type="match status" value="1"/>
</dbReference>
<dbReference type="Pfam" id="PF01753">
    <property type="entry name" value="zf-MYND"/>
    <property type="match status" value="1"/>
</dbReference>